<dbReference type="InterPro" id="IPR009057">
    <property type="entry name" value="Homeodomain-like_sf"/>
</dbReference>
<proteinExistence type="inferred from homology"/>
<dbReference type="PIRSF" id="PIRSF002097">
    <property type="entry name" value="DNA-binding_Fis"/>
    <property type="match status" value="1"/>
</dbReference>
<keyword evidence="6" id="KW-1185">Reference proteome</keyword>
<protein>
    <recommendedName>
        <fullName evidence="3">Putative Fis-like DNA-binding protein</fullName>
    </recommendedName>
</protein>
<evidence type="ECO:0000259" key="4">
    <source>
        <dbReference type="Pfam" id="PF02954"/>
    </source>
</evidence>
<dbReference type="EMBL" id="CP048836">
    <property type="protein sequence ID" value="QID17147.1"/>
    <property type="molecule type" value="Genomic_DNA"/>
</dbReference>
<reference evidence="5 6" key="1">
    <citation type="submission" date="2020-02" db="EMBL/GenBank/DDBJ databases">
        <title>Nitrogenibacter mangrovi gen. nov., sp. nov. isolated from mangrove sediment, a denitrifying betaproteobacterium.</title>
        <authorList>
            <person name="Liao H."/>
            <person name="Tian Y."/>
        </authorList>
    </citation>
    <scope>NUCLEOTIDE SEQUENCE [LARGE SCALE GENOMIC DNA]</scope>
    <source>
        <strain evidence="5 6">M9-3-2</strain>
    </source>
</reference>
<evidence type="ECO:0000313" key="6">
    <source>
        <dbReference type="Proteomes" id="UP000501991"/>
    </source>
</evidence>
<dbReference type="InterPro" id="IPR002197">
    <property type="entry name" value="HTH_Fis"/>
</dbReference>
<accession>A0A6C1B0P9</accession>
<dbReference type="PRINTS" id="PR01590">
    <property type="entry name" value="HTHFIS"/>
</dbReference>
<dbReference type="InterPro" id="IPR005412">
    <property type="entry name" value="Fis_DNA-bd"/>
</dbReference>
<feature type="domain" description="DNA binding HTH" evidence="4">
    <location>
        <begin position="36"/>
        <end position="75"/>
    </location>
</feature>
<dbReference type="RefSeq" id="WP_173764311.1">
    <property type="nucleotide sequence ID" value="NZ_CP048836.1"/>
</dbReference>
<evidence type="ECO:0000256" key="2">
    <source>
        <dbReference type="ARBA" id="ARBA00023125"/>
    </source>
</evidence>
<dbReference type="GO" id="GO:0043565">
    <property type="term" value="F:sequence-specific DNA binding"/>
    <property type="evidence" value="ECO:0007669"/>
    <property type="project" value="InterPro"/>
</dbReference>
<keyword evidence="2" id="KW-0238">DNA-binding</keyword>
<dbReference type="PANTHER" id="PTHR47918">
    <property type="entry name" value="DNA-BINDING PROTEIN FIS"/>
    <property type="match status" value="1"/>
</dbReference>
<evidence type="ECO:0000256" key="1">
    <source>
        <dbReference type="ARBA" id="ARBA00008559"/>
    </source>
</evidence>
<name>A0A6C1B0P9_9RHOO</name>
<evidence type="ECO:0000256" key="3">
    <source>
        <dbReference type="ARBA" id="ARBA00029540"/>
    </source>
</evidence>
<comment type="similarity">
    <text evidence="1">Belongs to the transcriptional regulatory Fis family.</text>
</comment>
<dbReference type="SUPFAM" id="SSF46689">
    <property type="entry name" value="Homeodomain-like"/>
    <property type="match status" value="1"/>
</dbReference>
<organism evidence="5 6">
    <name type="scientific">Nitrogeniibacter mangrovi</name>
    <dbReference type="NCBI Taxonomy" id="2016596"/>
    <lineage>
        <taxon>Bacteria</taxon>
        <taxon>Pseudomonadati</taxon>
        <taxon>Pseudomonadota</taxon>
        <taxon>Betaproteobacteria</taxon>
        <taxon>Rhodocyclales</taxon>
        <taxon>Zoogloeaceae</taxon>
        <taxon>Nitrogeniibacter</taxon>
    </lineage>
</organism>
<dbReference type="KEGG" id="azq:G3580_05505"/>
<evidence type="ECO:0000313" key="5">
    <source>
        <dbReference type="EMBL" id="QID17147.1"/>
    </source>
</evidence>
<dbReference type="Proteomes" id="UP000501991">
    <property type="component" value="Chromosome"/>
</dbReference>
<gene>
    <name evidence="5" type="ORF">G3580_05505</name>
</gene>
<sequence>MSHQNDIACAVTRTLRQYFDDLDGEQPAALHDMVMRSAERPMLEFILAHTDGNQTVAAQLLGINRNTLRRKLSEYDLI</sequence>
<dbReference type="PANTHER" id="PTHR47918:SF1">
    <property type="entry name" value="DNA-BINDING PROTEIN FIS"/>
    <property type="match status" value="1"/>
</dbReference>
<dbReference type="AlphaFoldDB" id="A0A6C1B0P9"/>
<dbReference type="Pfam" id="PF02954">
    <property type="entry name" value="HTH_8"/>
    <property type="match status" value="1"/>
</dbReference>
<dbReference type="InterPro" id="IPR050207">
    <property type="entry name" value="Trans_regulatory_Fis"/>
</dbReference>
<dbReference type="Gene3D" id="1.10.10.60">
    <property type="entry name" value="Homeodomain-like"/>
    <property type="match status" value="1"/>
</dbReference>
<dbReference type="GO" id="GO:0006355">
    <property type="term" value="P:regulation of DNA-templated transcription"/>
    <property type="evidence" value="ECO:0007669"/>
    <property type="project" value="InterPro"/>
</dbReference>